<evidence type="ECO:0000256" key="5">
    <source>
        <dbReference type="ARBA" id="ARBA00023136"/>
    </source>
</evidence>
<evidence type="ECO:0000313" key="7">
    <source>
        <dbReference type="EMBL" id="MBW6409447.1"/>
    </source>
</evidence>
<evidence type="ECO:0000313" key="8">
    <source>
        <dbReference type="Proteomes" id="UP001519921"/>
    </source>
</evidence>
<dbReference type="InterPro" id="IPR018513">
    <property type="entry name" value="Cell_synthase_bac"/>
</dbReference>
<reference evidence="7 8" key="1">
    <citation type="submission" date="2021-07" db="EMBL/GenBank/DDBJ databases">
        <title>Clostridium weizhouense sp. nov., an anaerobic bacterium isolated from activated sludge of Petroleum wastewater.</title>
        <authorList>
            <person name="Li Q."/>
        </authorList>
    </citation>
    <scope>NUCLEOTIDE SEQUENCE [LARGE SCALE GENOMIC DNA]</scope>
    <source>
        <strain evidence="7 8">YB-6</strain>
    </source>
</reference>
<dbReference type="Proteomes" id="UP001519921">
    <property type="component" value="Unassembled WGS sequence"/>
</dbReference>
<keyword evidence="8" id="KW-1185">Reference proteome</keyword>
<dbReference type="PANTHER" id="PTHR39083:SF1">
    <property type="entry name" value="CYCLIC DI-GMP-BINDING PROTEIN"/>
    <property type="match status" value="1"/>
</dbReference>
<proteinExistence type="predicted"/>
<keyword evidence="3 6" id="KW-0812">Transmembrane</keyword>
<comment type="caution">
    <text evidence="7">The sequence shown here is derived from an EMBL/GenBank/DDBJ whole genome shotgun (WGS) entry which is preliminary data.</text>
</comment>
<dbReference type="Pfam" id="PF03170">
    <property type="entry name" value="BcsB"/>
    <property type="match status" value="1"/>
</dbReference>
<sequence length="735" mass="85245">MSNHKKRLFLILLIIIIINIIPLRVKAETIKNSNNIEKEFNIKKYNLGNDVSFKGVFSSHSWYFKINEWWNVNSVYTEIKFSLNQLLDKETYLLISVNNKPFYSQKIYYDNKSEVQNIKVNIPKDMIVYGSNELKVETYSRISDLPCVDDVNTANWIVLKGDSNIDVNFNNILADNNISNFPYPYLKENNEDSSSTCIVIPNDYTDGELSAALLLNSYFGKIYDNGDFRGKIYKYDDFIDQGVYSGIYIGNYENLPSEISFLSDNKENCTIKTINSPYINKENMKMLLIVSNDDNNLIKAIKTLMNKELVYQLESDIFIVDKSLEEENKILDESEKITFKDMGFNELNLKGEFRRSATLNYSLPKNRKLSSGDKIKIFMRYSQNLDFDRALVTIYINETPIGSKKLEKEKCNNDELELVIPEDIKESNYMKFKITFDLEILNSYCEKRQGEMPWALVSNESYLYTGLNNVTNYYFSNYGSPFIKDRMYNDTLVILPDDLTSEDLTEIGKVFGYLGKDLHYNNGNLKAIRNSNLKGEEKENNIIIYGTPEKNTIIKNLNNYLWFKFNDTYSKFISNEKLFLTDPFSSKISVFQLDVSPYNSQKAMLIITSPNEKILRDSLEYLSSSSKIYELNGDSVVIDEYGNIKTYKIKKDIEPPTYSKVAVLKEKDKGILIIMVLFLVFGLISGILYYLKYKSLSKGNQSVQNKNNSNKRIIFEKTNVYKKGTKEETTKDFFD</sequence>
<evidence type="ECO:0000256" key="2">
    <source>
        <dbReference type="ARBA" id="ARBA00022475"/>
    </source>
</evidence>
<evidence type="ECO:0000256" key="3">
    <source>
        <dbReference type="ARBA" id="ARBA00022692"/>
    </source>
</evidence>
<name>A0ABS7ALC8_9CLOT</name>
<dbReference type="EMBL" id="JAHXPT010000003">
    <property type="protein sequence ID" value="MBW6409447.1"/>
    <property type="molecule type" value="Genomic_DNA"/>
</dbReference>
<keyword evidence="5 6" id="KW-0472">Membrane</keyword>
<keyword evidence="2" id="KW-1003">Cell membrane</keyword>
<dbReference type="RefSeq" id="WP_219778506.1">
    <property type="nucleotide sequence ID" value="NZ_JAHXPT010000003.1"/>
</dbReference>
<accession>A0ABS7ALC8</accession>
<evidence type="ECO:0000256" key="4">
    <source>
        <dbReference type="ARBA" id="ARBA00022989"/>
    </source>
</evidence>
<dbReference type="Gene3D" id="2.60.120.260">
    <property type="entry name" value="Galactose-binding domain-like"/>
    <property type="match status" value="2"/>
</dbReference>
<keyword evidence="4 6" id="KW-1133">Transmembrane helix</keyword>
<protein>
    <submittedName>
        <fullName evidence="7">Cellulose biosynthesis cyclic di-GMP-binding regulatory protein BcsB</fullName>
    </submittedName>
</protein>
<comment type="subcellular location">
    <subcellularLocation>
        <location evidence="1">Cell membrane</location>
        <topology evidence="1">Single-pass membrane protein</topology>
    </subcellularLocation>
</comment>
<organism evidence="7 8">
    <name type="scientific">Clostridium weizhouense</name>
    <dbReference type="NCBI Taxonomy" id="2859781"/>
    <lineage>
        <taxon>Bacteria</taxon>
        <taxon>Bacillati</taxon>
        <taxon>Bacillota</taxon>
        <taxon>Clostridia</taxon>
        <taxon>Eubacteriales</taxon>
        <taxon>Clostridiaceae</taxon>
        <taxon>Clostridium</taxon>
    </lineage>
</organism>
<gene>
    <name evidence="7" type="ORF">KYD98_05035</name>
</gene>
<evidence type="ECO:0000256" key="1">
    <source>
        <dbReference type="ARBA" id="ARBA00004162"/>
    </source>
</evidence>
<dbReference type="PANTHER" id="PTHR39083">
    <property type="entry name" value="CYCLIC DI-GMP-BINDING PROTEIN"/>
    <property type="match status" value="1"/>
</dbReference>
<feature type="transmembrane region" description="Helical" evidence="6">
    <location>
        <begin position="670"/>
        <end position="691"/>
    </location>
</feature>
<evidence type="ECO:0000256" key="6">
    <source>
        <dbReference type="SAM" id="Phobius"/>
    </source>
</evidence>